<organism evidence="1">
    <name type="scientific">Spodoptera frugiperda</name>
    <name type="common">Fall armyworm</name>
    <dbReference type="NCBI Taxonomy" id="7108"/>
    <lineage>
        <taxon>Eukaryota</taxon>
        <taxon>Metazoa</taxon>
        <taxon>Ecdysozoa</taxon>
        <taxon>Arthropoda</taxon>
        <taxon>Hexapoda</taxon>
        <taxon>Insecta</taxon>
        <taxon>Pterygota</taxon>
        <taxon>Neoptera</taxon>
        <taxon>Endopterygota</taxon>
        <taxon>Lepidoptera</taxon>
        <taxon>Glossata</taxon>
        <taxon>Ditrysia</taxon>
        <taxon>Noctuoidea</taxon>
        <taxon>Noctuidae</taxon>
        <taxon>Amphipyrinae</taxon>
        <taxon>Spodoptera</taxon>
    </lineage>
</organism>
<gene>
    <name evidence="1" type="ORF">SFRICE_024404</name>
</gene>
<protein>
    <submittedName>
        <fullName evidence="1">SFRICE_024404</fullName>
    </submittedName>
</protein>
<evidence type="ECO:0000313" key="1">
    <source>
        <dbReference type="EMBL" id="SOQ57895.1"/>
    </source>
</evidence>
<sequence length="116" mass="12442">MANYMCVDDDDDLELIYKDEIGIASQIKLNLTISEILNPITKSRTILVPTGNCLYDDGKSSNELGEARGETVCVRLLLTKNHLVPSPVFRAGAPVSPLAPDQATALLDPICGGADK</sequence>
<dbReference type="AlphaFoldDB" id="A0A2H1WXU8"/>
<name>A0A2H1WXU8_SPOFR</name>
<reference evidence="1" key="1">
    <citation type="submission" date="2016-07" db="EMBL/GenBank/DDBJ databases">
        <authorList>
            <person name="Bretaudeau A."/>
        </authorList>
    </citation>
    <scope>NUCLEOTIDE SEQUENCE</scope>
    <source>
        <strain evidence="1">Rice</strain>
        <tissue evidence="1">Whole body</tissue>
    </source>
</reference>
<accession>A0A2H1WXU8</accession>
<proteinExistence type="predicted"/>
<dbReference type="EMBL" id="ODYU01011893">
    <property type="protein sequence ID" value="SOQ57895.1"/>
    <property type="molecule type" value="Genomic_DNA"/>
</dbReference>